<evidence type="ECO:0000313" key="2">
    <source>
        <dbReference type="Proteomes" id="UP001056120"/>
    </source>
</evidence>
<gene>
    <name evidence="1" type="ORF">L1987_05187</name>
</gene>
<evidence type="ECO:0000313" key="1">
    <source>
        <dbReference type="EMBL" id="KAI3823746.1"/>
    </source>
</evidence>
<sequence length="211" mass="23673">MAEAAHYSSGGDFATVKRKNDDSTTLPPPSSARWQTEFSAPIISSQSPPVYETEIAKQRAQEIAARLFNNAEPKRPKLENGGEYDSTDYEQKPYSSTQFRRVRRFWHSGAEQFAMQVARLVLLLVKGGETIKNIQASSGGRIQVSYASHLMTIPRLPQPDSLPFIPLVKSEVADFAVAALCHEQLNWLIILSRIHITYMAVEYLELNAFNT</sequence>
<reference evidence="1 2" key="2">
    <citation type="journal article" date="2022" name="Mol. Ecol. Resour.">
        <title>The genomes of chicory, endive, great burdock and yacon provide insights into Asteraceae paleo-polyploidization history and plant inulin production.</title>
        <authorList>
            <person name="Fan W."/>
            <person name="Wang S."/>
            <person name="Wang H."/>
            <person name="Wang A."/>
            <person name="Jiang F."/>
            <person name="Liu H."/>
            <person name="Zhao H."/>
            <person name="Xu D."/>
            <person name="Zhang Y."/>
        </authorList>
    </citation>
    <scope>NUCLEOTIDE SEQUENCE [LARGE SCALE GENOMIC DNA]</scope>
    <source>
        <strain evidence="2">cv. Yunnan</strain>
        <tissue evidence="1">Leaves</tissue>
    </source>
</reference>
<comment type="caution">
    <text evidence="1">The sequence shown here is derived from an EMBL/GenBank/DDBJ whole genome shotgun (WGS) entry which is preliminary data.</text>
</comment>
<name>A0ACB9JUN5_9ASTR</name>
<accession>A0ACB9JUN5</accession>
<reference evidence="2" key="1">
    <citation type="journal article" date="2022" name="Mol. Ecol. Resour.">
        <title>The genomes of chicory, endive, great burdock and yacon provide insights into Asteraceae palaeo-polyploidization history and plant inulin production.</title>
        <authorList>
            <person name="Fan W."/>
            <person name="Wang S."/>
            <person name="Wang H."/>
            <person name="Wang A."/>
            <person name="Jiang F."/>
            <person name="Liu H."/>
            <person name="Zhao H."/>
            <person name="Xu D."/>
            <person name="Zhang Y."/>
        </authorList>
    </citation>
    <scope>NUCLEOTIDE SEQUENCE [LARGE SCALE GENOMIC DNA]</scope>
    <source>
        <strain evidence="2">cv. Yunnan</strain>
    </source>
</reference>
<keyword evidence="2" id="KW-1185">Reference proteome</keyword>
<organism evidence="1 2">
    <name type="scientific">Smallanthus sonchifolius</name>
    <dbReference type="NCBI Taxonomy" id="185202"/>
    <lineage>
        <taxon>Eukaryota</taxon>
        <taxon>Viridiplantae</taxon>
        <taxon>Streptophyta</taxon>
        <taxon>Embryophyta</taxon>
        <taxon>Tracheophyta</taxon>
        <taxon>Spermatophyta</taxon>
        <taxon>Magnoliopsida</taxon>
        <taxon>eudicotyledons</taxon>
        <taxon>Gunneridae</taxon>
        <taxon>Pentapetalae</taxon>
        <taxon>asterids</taxon>
        <taxon>campanulids</taxon>
        <taxon>Asterales</taxon>
        <taxon>Asteraceae</taxon>
        <taxon>Asteroideae</taxon>
        <taxon>Heliantheae alliance</taxon>
        <taxon>Millerieae</taxon>
        <taxon>Smallanthus</taxon>
    </lineage>
</organism>
<protein>
    <submittedName>
        <fullName evidence="1">Uncharacterized protein</fullName>
    </submittedName>
</protein>
<dbReference type="EMBL" id="CM042019">
    <property type="protein sequence ID" value="KAI3823746.1"/>
    <property type="molecule type" value="Genomic_DNA"/>
</dbReference>
<dbReference type="Proteomes" id="UP001056120">
    <property type="component" value="Linkage Group LG02"/>
</dbReference>
<proteinExistence type="predicted"/>